<dbReference type="Proteomes" id="UP001348369">
    <property type="component" value="Chromosome"/>
</dbReference>
<protein>
    <submittedName>
        <fullName evidence="1">Uncharacterized protein</fullName>
    </submittedName>
</protein>
<reference evidence="1" key="1">
    <citation type="submission" date="2022-10" db="EMBL/GenBank/DDBJ databases">
        <title>The complete genomes of actinobacterial strains from the NBC collection.</title>
        <authorList>
            <person name="Joergensen T.S."/>
            <person name="Alvarez Arevalo M."/>
            <person name="Sterndorff E.B."/>
            <person name="Faurdal D."/>
            <person name="Vuksanovic O."/>
            <person name="Mourched A.-S."/>
            <person name="Charusanti P."/>
            <person name="Shaw S."/>
            <person name="Blin K."/>
            <person name="Weber T."/>
        </authorList>
    </citation>
    <scope>NUCLEOTIDE SEQUENCE</scope>
    <source>
        <strain evidence="1">NBC 01771</strain>
    </source>
</reference>
<evidence type="ECO:0000313" key="1">
    <source>
        <dbReference type="EMBL" id="WSC00057.1"/>
    </source>
</evidence>
<gene>
    <name evidence="1" type="ORF">OG835_25730</name>
</gene>
<proteinExistence type="predicted"/>
<keyword evidence="2" id="KW-1185">Reference proteome</keyword>
<evidence type="ECO:0000313" key="2">
    <source>
        <dbReference type="Proteomes" id="UP001348369"/>
    </source>
</evidence>
<organism evidence="1 2">
    <name type="scientific">Streptomyces scopuliridis</name>
    <dbReference type="NCBI Taxonomy" id="452529"/>
    <lineage>
        <taxon>Bacteria</taxon>
        <taxon>Bacillati</taxon>
        <taxon>Actinomycetota</taxon>
        <taxon>Actinomycetes</taxon>
        <taxon>Kitasatosporales</taxon>
        <taxon>Streptomycetaceae</taxon>
        <taxon>Streptomyces</taxon>
    </lineage>
</organism>
<dbReference type="EMBL" id="CP109109">
    <property type="protein sequence ID" value="WSC00057.1"/>
    <property type="molecule type" value="Genomic_DNA"/>
</dbReference>
<name>A0ACD4ZQH0_9ACTN</name>
<accession>A0ACD4ZQH0</accession>
<sequence>MTRKKTARVRIEVLTSFNGMVAGDTGTVDLDERVQSWINVGLVKRVGSNGTDQAGSGSTEQDDPRGQPTRTGSGRQAAAEPGPDPGAG</sequence>